<proteinExistence type="inferred from homology"/>
<dbReference type="InterPro" id="IPR000468">
    <property type="entry name" value="Barstar"/>
</dbReference>
<evidence type="ECO:0000259" key="2">
    <source>
        <dbReference type="Pfam" id="PF01337"/>
    </source>
</evidence>
<protein>
    <recommendedName>
        <fullName evidence="2">Barstar (barnase inhibitor) domain-containing protein</fullName>
    </recommendedName>
</protein>
<dbReference type="Proteomes" id="UP000546324">
    <property type="component" value="Unassembled WGS sequence"/>
</dbReference>
<organism evidence="3 4">
    <name type="scientific">Actinomadura coerulea</name>
    <dbReference type="NCBI Taxonomy" id="46159"/>
    <lineage>
        <taxon>Bacteria</taxon>
        <taxon>Bacillati</taxon>
        <taxon>Actinomycetota</taxon>
        <taxon>Actinomycetes</taxon>
        <taxon>Streptosporangiales</taxon>
        <taxon>Thermomonosporaceae</taxon>
        <taxon>Actinomadura</taxon>
    </lineage>
</organism>
<dbReference type="Pfam" id="PF01337">
    <property type="entry name" value="Barstar"/>
    <property type="match status" value="1"/>
</dbReference>
<reference evidence="3 4" key="1">
    <citation type="submission" date="2020-08" db="EMBL/GenBank/DDBJ databases">
        <title>Sequencing the genomes of 1000 actinobacteria strains.</title>
        <authorList>
            <person name="Klenk H.-P."/>
        </authorList>
    </citation>
    <scope>NUCLEOTIDE SEQUENCE [LARGE SCALE GENOMIC DNA]</scope>
    <source>
        <strain evidence="3 4">DSM 43675</strain>
    </source>
</reference>
<evidence type="ECO:0000313" key="4">
    <source>
        <dbReference type="Proteomes" id="UP000546324"/>
    </source>
</evidence>
<keyword evidence="4" id="KW-1185">Reference proteome</keyword>
<evidence type="ECO:0000256" key="1">
    <source>
        <dbReference type="ARBA" id="ARBA00006845"/>
    </source>
</evidence>
<dbReference type="RefSeq" id="WP_185024535.1">
    <property type="nucleotide sequence ID" value="NZ_JACHMQ010000001.1"/>
</dbReference>
<dbReference type="EMBL" id="JACHMQ010000001">
    <property type="protein sequence ID" value="MBB6394948.1"/>
    <property type="molecule type" value="Genomic_DNA"/>
</dbReference>
<evidence type="ECO:0000313" key="3">
    <source>
        <dbReference type="EMBL" id="MBB6394948.1"/>
    </source>
</evidence>
<comment type="similarity">
    <text evidence="1">Belongs to the barstar family.</text>
</comment>
<dbReference type="Gene3D" id="3.30.370.10">
    <property type="entry name" value="Barstar-like"/>
    <property type="match status" value="1"/>
</dbReference>
<dbReference type="SUPFAM" id="SSF52038">
    <property type="entry name" value="Barstar-related"/>
    <property type="match status" value="1"/>
</dbReference>
<gene>
    <name evidence="3" type="ORF">BKA00_001862</name>
</gene>
<comment type="caution">
    <text evidence="3">The sequence shown here is derived from an EMBL/GenBank/DDBJ whole genome shotgun (WGS) entry which is preliminary data.</text>
</comment>
<name>A0A7X0FWF0_9ACTN</name>
<accession>A0A7X0FWF0</accession>
<sequence length="402" mass="44357">MWLLVDDGSDGVDGEEVPLALCVDIDGLFVAPQPAPAPEYSTLIGCELAGALRDVLSTTGSDQAWLASILLDPVHDAERPPPHGCQRYAQGCSCMEELCDVTVLSHRPSQVGPGLLDLDLRGHLRIMPEDHWPPAQPPPAQAFLLSDIDGNPLGHCHSTTGIFRERLRPADQPVTLVGCRPAVPLQDLLERKSARRRYLRAMVHVVDRSGRAVSTTTMVSATVTATRPSRLGTGLVDIDLDSGVSDPLPHGAREIWKLWHTGRPTRSNLWSGYDRALRHEWCRAAMTHHRHDRPDRPAGGTYDLDGRYITDLEGFYCALGEAVNGPGGYFGWNSQALHDCLRGRWGAAPPFRLRWHRSDVARRDLVPGYDRPSYDIRLWGPAVTLQDLLDVLSEAGITVELR</sequence>
<dbReference type="InterPro" id="IPR035905">
    <property type="entry name" value="Barstar-like_sf"/>
</dbReference>
<feature type="domain" description="Barstar (barnase inhibitor)" evidence="2">
    <location>
        <begin position="303"/>
        <end position="364"/>
    </location>
</feature>
<dbReference type="AlphaFoldDB" id="A0A7X0FWF0"/>